<evidence type="ECO:0000259" key="2">
    <source>
        <dbReference type="Pfam" id="PF04100"/>
    </source>
</evidence>
<dbReference type="Proteomes" id="UP001194580">
    <property type="component" value="Unassembled WGS sequence"/>
</dbReference>
<accession>A0AAD4D139</accession>
<feature type="domain" description="Vps53 N-terminal" evidence="2">
    <location>
        <begin position="42"/>
        <end position="165"/>
    </location>
</feature>
<sequence length="185" mass="20678">MATAAAYDTAYVTTSETIQLAPELNSSIIHILRSKDPLDAQEFSSVEYINKILPNEHSLPAVDQVLARLQAKAKQVQEELRELTRAQTDGGQKGQEEVEAAKKGIEILHCKIKEIKEDATQSEQMVQEITQDIKSLDYAKRHLTTSITTLKRLQMLGTLSESMENIYGITAQAHCQHTNYPPLCI</sequence>
<dbReference type="InterPro" id="IPR007234">
    <property type="entry name" value="Vps53_N"/>
</dbReference>
<dbReference type="GO" id="GO:0000938">
    <property type="term" value="C:GARP complex"/>
    <property type="evidence" value="ECO:0007669"/>
    <property type="project" value="InterPro"/>
</dbReference>
<gene>
    <name evidence="3" type="primary">VPS53_1</name>
    <name evidence="3" type="ORF">BGZ95_006298</name>
</gene>
<reference evidence="3" key="1">
    <citation type="journal article" date="2020" name="Fungal Divers.">
        <title>Resolving the Mortierellaceae phylogeny through synthesis of multi-gene phylogenetics and phylogenomics.</title>
        <authorList>
            <person name="Vandepol N."/>
            <person name="Liber J."/>
            <person name="Desiro A."/>
            <person name="Na H."/>
            <person name="Kennedy M."/>
            <person name="Barry K."/>
            <person name="Grigoriev I.V."/>
            <person name="Miller A.N."/>
            <person name="O'Donnell K."/>
            <person name="Stajich J.E."/>
            <person name="Bonito G."/>
        </authorList>
    </citation>
    <scope>NUCLEOTIDE SEQUENCE</scope>
    <source>
        <strain evidence="3">NRRL 28262</strain>
    </source>
</reference>
<evidence type="ECO:0000313" key="3">
    <source>
        <dbReference type="EMBL" id="KAG0253525.1"/>
    </source>
</evidence>
<dbReference type="EMBL" id="JAAAIL010002930">
    <property type="protein sequence ID" value="KAG0253525.1"/>
    <property type="molecule type" value="Genomic_DNA"/>
</dbReference>
<evidence type="ECO:0000313" key="4">
    <source>
        <dbReference type="Proteomes" id="UP001194580"/>
    </source>
</evidence>
<dbReference type="AlphaFoldDB" id="A0AAD4D139"/>
<keyword evidence="4" id="KW-1185">Reference proteome</keyword>
<feature type="coiled-coil region" evidence="1">
    <location>
        <begin position="59"/>
        <end position="132"/>
    </location>
</feature>
<dbReference type="PANTHER" id="PTHR12820:SF0">
    <property type="entry name" value="VACUOLAR PROTEIN SORTING-ASSOCIATED PROTEIN 53 HOMOLOG"/>
    <property type="match status" value="1"/>
</dbReference>
<dbReference type="InterPro" id="IPR039766">
    <property type="entry name" value="Vps53"/>
</dbReference>
<proteinExistence type="predicted"/>
<name>A0AAD4D139_9FUNG</name>
<dbReference type="GO" id="GO:0005829">
    <property type="term" value="C:cytosol"/>
    <property type="evidence" value="ECO:0007669"/>
    <property type="project" value="GOC"/>
</dbReference>
<comment type="caution">
    <text evidence="3">The sequence shown here is derived from an EMBL/GenBank/DDBJ whole genome shotgun (WGS) entry which is preliminary data.</text>
</comment>
<keyword evidence="1" id="KW-0175">Coiled coil</keyword>
<organism evidence="3 4">
    <name type="scientific">Linnemannia exigua</name>
    <dbReference type="NCBI Taxonomy" id="604196"/>
    <lineage>
        <taxon>Eukaryota</taxon>
        <taxon>Fungi</taxon>
        <taxon>Fungi incertae sedis</taxon>
        <taxon>Mucoromycota</taxon>
        <taxon>Mortierellomycotina</taxon>
        <taxon>Mortierellomycetes</taxon>
        <taxon>Mortierellales</taxon>
        <taxon>Mortierellaceae</taxon>
        <taxon>Linnemannia</taxon>
    </lineage>
</organism>
<evidence type="ECO:0000256" key="1">
    <source>
        <dbReference type="SAM" id="Coils"/>
    </source>
</evidence>
<dbReference type="Pfam" id="PF04100">
    <property type="entry name" value="Vps53_N"/>
    <property type="match status" value="1"/>
</dbReference>
<protein>
    <submittedName>
        <fullName evidence="3">Vacuolar protein sorting-associated protein 53</fullName>
    </submittedName>
</protein>
<dbReference type="PANTHER" id="PTHR12820">
    <property type="entry name" value="VACUOLAR SORTING PROTEIN 53"/>
    <property type="match status" value="1"/>
</dbReference>
<dbReference type="GO" id="GO:0042147">
    <property type="term" value="P:retrograde transport, endosome to Golgi"/>
    <property type="evidence" value="ECO:0007669"/>
    <property type="project" value="InterPro"/>
</dbReference>